<keyword evidence="6 8" id="KW-0067">ATP-binding</keyword>
<feature type="domain" description="Carbohydrate kinase PfkB" evidence="10">
    <location>
        <begin position="11"/>
        <end position="281"/>
    </location>
</feature>
<dbReference type="InterPro" id="IPR002173">
    <property type="entry name" value="Carboh/pur_kinase_PfkB_CS"/>
</dbReference>
<dbReference type="PANTHER" id="PTHR46566">
    <property type="entry name" value="1-PHOSPHOFRUCTOKINASE-RELATED"/>
    <property type="match status" value="1"/>
</dbReference>
<dbReference type="UniPathway" id="UPA00704">
    <property type="reaction ID" value="UER00715"/>
</dbReference>
<keyword evidence="3 8" id="KW-0423">Lactose metabolism</keyword>
<keyword evidence="12" id="KW-1185">Reference proteome</keyword>
<comment type="catalytic activity">
    <reaction evidence="7 9">
        <text>beta-D-fructose 1-phosphate + ATP = beta-D-fructose 1,6-bisphosphate + ADP + H(+)</text>
        <dbReference type="Rhea" id="RHEA:14213"/>
        <dbReference type="ChEBI" id="CHEBI:15378"/>
        <dbReference type="ChEBI" id="CHEBI:30616"/>
        <dbReference type="ChEBI" id="CHEBI:32966"/>
        <dbReference type="ChEBI" id="CHEBI:138881"/>
        <dbReference type="ChEBI" id="CHEBI:456216"/>
        <dbReference type="EC" id="2.7.1.56"/>
    </reaction>
</comment>
<evidence type="ECO:0000313" key="11">
    <source>
        <dbReference type="EMBL" id="RDL11937.1"/>
    </source>
</evidence>
<keyword evidence="4 8" id="KW-0547">Nucleotide-binding</keyword>
<dbReference type="NCBIfam" id="TIGR03828">
    <property type="entry name" value="pfkB"/>
    <property type="match status" value="1"/>
</dbReference>
<dbReference type="InterPro" id="IPR022463">
    <property type="entry name" value="1-PFruKinase"/>
</dbReference>
<dbReference type="GO" id="GO:0008662">
    <property type="term" value="F:1-phosphofructokinase activity"/>
    <property type="evidence" value="ECO:0007669"/>
    <property type="project" value="UniProtKB-UniRule"/>
</dbReference>
<dbReference type="FunFam" id="3.40.1190.20:FF:000001">
    <property type="entry name" value="Phosphofructokinase"/>
    <property type="match status" value="1"/>
</dbReference>
<proteinExistence type="inferred from homology"/>
<dbReference type="Pfam" id="PF00294">
    <property type="entry name" value="PfkB"/>
    <property type="match status" value="1"/>
</dbReference>
<comment type="pathway">
    <text evidence="8">Carbohydrate metabolism; D-tagatose 6-phosphate degradation; D-glyceraldehyde 3-phosphate and glycerone phosphate from D-tagatose 6-phosphate: step 1/2.</text>
</comment>
<evidence type="ECO:0000256" key="1">
    <source>
        <dbReference type="ARBA" id="ARBA00005380"/>
    </source>
</evidence>
<dbReference type="InterPro" id="IPR029056">
    <property type="entry name" value="Ribokinase-like"/>
</dbReference>
<dbReference type="Proteomes" id="UP000254912">
    <property type="component" value="Unassembled WGS sequence"/>
</dbReference>
<evidence type="ECO:0000256" key="3">
    <source>
        <dbReference type="ARBA" id="ARBA00022736"/>
    </source>
</evidence>
<protein>
    <recommendedName>
        <fullName evidence="8">Tagatose-6-phosphate kinase</fullName>
        <ecNumber evidence="8">2.7.1.144</ecNumber>
    </recommendedName>
</protein>
<dbReference type="EMBL" id="QRAS01000001">
    <property type="protein sequence ID" value="RDL11937.1"/>
    <property type="molecule type" value="Genomic_DNA"/>
</dbReference>
<dbReference type="KEGG" id="wso:WSWS_00732"/>
<keyword evidence="2 8" id="KW-0808">Transferase</keyword>
<evidence type="ECO:0000256" key="5">
    <source>
        <dbReference type="ARBA" id="ARBA00022777"/>
    </source>
</evidence>
<evidence type="ECO:0000256" key="2">
    <source>
        <dbReference type="ARBA" id="ARBA00022679"/>
    </source>
</evidence>
<dbReference type="EC" id="2.7.1.144" evidence="8"/>
<evidence type="ECO:0000313" key="12">
    <source>
        <dbReference type="Proteomes" id="UP000254912"/>
    </source>
</evidence>
<evidence type="ECO:0000256" key="6">
    <source>
        <dbReference type="ARBA" id="ARBA00022840"/>
    </source>
</evidence>
<comment type="caution">
    <text evidence="11">The sequence shown here is derived from an EMBL/GenBank/DDBJ whole genome shotgun (WGS) entry which is preliminary data.</text>
</comment>
<dbReference type="InterPro" id="IPR017583">
    <property type="entry name" value="Tagatose/fructose_Pkinase"/>
</dbReference>
<comment type="function">
    <text evidence="9">Catalyzes the ATP-dependent phosphorylation of fructose-l-phosphate to fructose-l,6-bisphosphate.</text>
</comment>
<dbReference type="PANTHER" id="PTHR46566:SF1">
    <property type="entry name" value="1-PHOSPHOFRUCTOKINASE"/>
    <property type="match status" value="1"/>
</dbReference>
<dbReference type="GO" id="GO:2001059">
    <property type="term" value="P:D-tagatose 6-phosphate catabolic process"/>
    <property type="evidence" value="ECO:0007669"/>
    <property type="project" value="UniProtKB-UniPathway"/>
</dbReference>
<dbReference type="GO" id="GO:0044281">
    <property type="term" value="P:small molecule metabolic process"/>
    <property type="evidence" value="ECO:0007669"/>
    <property type="project" value="UniProtKB-ARBA"/>
</dbReference>
<dbReference type="PROSITE" id="PS00584">
    <property type="entry name" value="PFKB_KINASES_2"/>
    <property type="match status" value="1"/>
</dbReference>
<dbReference type="Gene3D" id="3.40.1190.20">
    <property type="match status" value="1"/>
</dbReference>
<gene>
    <name evidence="11" type="ORF">DFP99_0361</name>
</gene>
<sequence>MIYTMTLNPAIDFLTQVPELQVGTLNRATDEQYFAGGKGINVSRVIKRLGVENIALGFIGGFTGEFIKEQLAQEKIATNFTRVTGTSRINVKVHGQSETAINTSGPAVTAAELEQLLKQLDQLKTKDIVVISGSTPKNVPKSYLLEMVQRIHATGAQFILDVEGLVLLDALPYQPLLLKPNQDELAELFGEHALTAAQIDEYGQQLVAKGAQHVIVSLGGAGAILYTSQGKYRADPVIGTVKNTVGAGDSVVAGFVATWQQSHDALTSFKYGVAAGTATAFHDDLATQAQISDLLTKIHIIGE</sequence>
<evidence type="ECO:0000256" key="9">
    <source>
        <dbReference type="RuleBase" id="RU369061"/>
    </source>
</evidence>
<dbReference type="GO" id="GO:0005988">
    <property type="term" value="P:lactose metabolic process"/>
    <property type="evidence" value="ECO:0007669"/>
    <property type="project" value="UniProtKB-KW"/>
</dbReference>
<dbReference type="InterPro" id="IPR011611">
    <property type="entry name" value="PfkB_dom"/>
</dbReference>
<evidence type="ECO:0000256" key="4">
    <source>
        <dbReference type="ARBA" id="ARBA00022741"/>
    </source>
</evidence>
<dbReference type="NCBIfam" id="TIGR03168">
    <property type="entry name" value="1-PFK"/>
    <property type="match status" value="1"/>
</dbReference>
<dbReference type="GO" id="GO:0005524">
    <property type="term" value="F:ATP binding"/>
    <property type="evidence" value="ECO:0007669"/>
    <property type="project" value="UniProtKB-UniRule"/>
</dbReference>
<dbReference type="PROSITE" id="PS00583">
    <property type="entry name" value="PFKB_KINASES_1"/>
    <property type="match status" value="1"/>
</dbReference>
<comment type="similarity">
    <text evidence="8">Belongs to the carbohydrate kinase PfkB family. LacC subfamily.</text>
</comment>
<dbReference type="AlphaFoldDB" id="A0A288QTJ2"/>
<evidence type="ECO:0000259" key="10">
    <source>
        <dbReference type="Pfam" id="PF00294"/>
    </source>
</evidence>
<dbReference type="GO" id="GO:0016052">
    <property type="term" value="P:carbohydrate catabolic process"/>
    <property type="evidence" value="ECO:0007669"/>
    <property type="project" value="UniProtKB-ARBA"/>
</dbReference>
<name>A0A288QTJ2_9LACO</name>
<organism evidence="11 12">
    <name type="scientific">Weissella soli</name>
    <dbReference type="NCBI Taxonomy" id="155866"/>
    <lineage>
        <taxon>Bacteria</taxon>
        <taxon>Bacillati</taxon>
        <taxon>Bacillota</taxon>
        <taxon>Bacilli</taxon>
        <taxon>Lactobacillales</taxon>
        <taxon>Lactobacillaceae</taxon>
        <taxon>Weissella</taxon>
    </lineage>
</organism>
<comment type="catalytic activity">
    <reaction evidence="8">
        <text>D-tagatofuranose 6-phosphate + ATP = D-tagatofuranose 1,6-bisphosphate + ADP + H(+)</text>
        <dbReference type="Rhea" id="RHEA:12420"/>
        <dbReference type="ChEBI" id="CHEBI:15378"/>
        <dbReference type="ChEBI" id="CHEBI:30616"/>
        <dbReference type="ChEBI" id="CHEBI:58694"/>
        <dbReference type="ChEBI" id="CHEBI:58695"/>
        <dbReference type="ChEBI" id="CHEBI:456216"/>
        <dbReference type="EC" id="2.7.1.144"/>
    </reaction>
</comment>
<accession>A0A288QTJ2</accession>
<dbReference type="GO" id="GO:0005829">
    <property type="term" value="C:cytosol"/>
    <property type="evidence" value="ECO:0007669"/>
    <property type="project" value="TreeGrafter"/>
</dbReference>
<evidence type="ECO:0000256" key="7">
    <source>
        <dbReference type="ARBA" id="ARBA00047745"/>
    </source>
</evidence>
<evidence type="ECO:0000256" key="8">
    <source>
        <dbReference type="PIRNR" id="PIRNR000535"/>
    </source>
</evidence>
<dbReference type="GeneID" id="94545934"/>
<reference evidence="11 12" key="1">
    <citation type="submission" date="2018-07" db="EMBL/GenBank/DDBJ databases">
        <title>Genomic Encyclopedia of Type Strains, Phase III (KMG-III): the genomes of soil and plant-associated and newly described type strains.</title>
        <authorList>
            <person name="Whitman W."/>
        </authorList>
    </citation>
    <scope>NUCLEOTIDE SEQUENCE [LARGE SCALE GENOMIC DNA]</scope>
    <source>
        <strain evidence="11 12">CECT 7031</strain>
    </source>
</reference>
<keyword evidence="5 9" id="KW-0418">Kinase</keyword>
<dbReference type="CDD" id="cd01164">
    <property type="entry name" value="FruK_PfkB_like"/>
    <property type="match status" value="1"/>
</dbReference>
<dbReference type="SUPFAM" id="SSF53613">
    <property type="entry name" value="Ribokinase-like"/>
    <property type="match status" value="1"/>
</dbReference>
<dbReference type="RefSeq" id="WP_070230001.1">
    <property type="nucleotide sequence ID" value="NZ_BJYO01000002.1"/>
</dbReference>
<dbReference type="GO" id="GO:0009024">
    <property type="term" value="F:tagatose-6-phosphate kinase activity"/>
    <property type="evidence" value="ECO:0007669"/>
    <property type="project" value="UniProtKB-EC"/>
</dbReference>
<comment type="similarity">
    <text evidence="1">Belongs to the carbohydrate kinase pfkB family.</text>
</comment>
<dbReference type="PIRSF" id="PIRSF000535">
    <property type="entry name" value="1PFK/6PFK/LacC"/>
    <property type="match status" value="1"/>
</dbReference>